<gene>
    <name evidence="2" type="ORF">E5288_WYG006498</name>
</gene>
<feature type="region of interest" description="Disordered" evidence="1">
    <location>
        <begin position="1"/>
        <end position="28"/>
    </location>
</feature>
<protein>
    <submittedName>
        <fullName evidence="2">Uncharacterized protein</fullName>
    </submittedName>
</protein>
<feature type="compositionally biased region" description="Basic and acidic residues" evidence="1">
    <location>
        <begin position="9"/>
        <end position="26"/>
    </location>
</feature>
<evidence type="ECO:0000313" key="3">
    <source>
        <dbReference type="Proteomes" id="UP000322234"/>
    </source>
</evidence>
<evidence type="ECO:0000256" key="1">
    <source>
        <dbReference type="SAM" id="MobiDB-lite"/>
    </source>
</evidence>
<dbReference type="EMBL" id="VBQZ03000031">
    <property type="protein sequence ID" value="MXQ86249.1"/>
    <property type="molecule type" value="Genomic_DNA"/>
</dbReference>
<name>A0A6B0R7U3_9CETA</name>
<organism evidence="2 3">
    <name type="scientific">Bos mutus</name>
    <name type="common">wild yak</name>
    <dbReference type="NCBI Taxonomy" id="72004"/>
    <lineage>
        <taxon>Eukaryota</taxon>
        <taxon>Metazoa</taxon>
        <taxon>Chordata</taxon>
        <taxon>Craniata</taxon>
        <taxon>Vertebrata</taxon>
        <taxon>Euteleostomi</taxon>
        <taxon>Mammalia</taxon>
        <taxon>Eutheria</taxon>
        <taxon>Laurasiatheria</taxon>
        <taxon>Artiodactyla</taxon>
        <taxon>Ruminantia</taxon>
        <taxon>Pecora</taxon>
        <taxon>Bovidae</taxon>
        <taxon>Bovinae</taxon>
        <taxon>Bos</taxon>
    </lineage>
</organism>
<sequence>MLSPLHPSPETRDHEMLRTSGQEDKTPGTSSLKLNVITLVICKAIQHLKIAAPSCSLLSRSHFFPDIKCVQAPFGFSLCHVEEEEKEETELMNLATCSALIGLVTVASPWGLTTRCFTLSLDLHGELLRSAKHMLMWLNVVPPVFQDDQEAGFQCRYVAHVKGSDNWDHQTTLPLSV</sequence>
<dbReference type="Proteomes" id="UP000322234">
    <property type="component" value="Unassembled WGS sequence"/>
</dbReference>
<accession>A0A6B0R7U3</accession>
<reference evidence="2" key="1">
    <citation type="submission" date="2019-10" db="EMBL/GenBank/DDBJ databases">
        <title>The sequence and de novo assembly of the wild yak genome.</title>
        <authorList>
            <person name="Liu Y."/>
        </authorList>
    </citation>
    <scope>NUCLEOTIDE SEQUENCE [LARGE SCALE GENOMIC DNA]</scope>
    <source>
        <strain evidence="2">WY2019</strain>
    </source>
</reference>
<comment type="caution">
    <text evidence="2">The sequence shown here is derived from an EMBL/GenBank/DDBJ whole genome shotgun (WGS) entry which is preliminary data.</text>
</comment>
<proteinExistence type="predicted"/>
<dbReference type="AlphaFoldDB" id="A0A6B0R7U3"/>
<keyword evidence="3" id="KW-1185">Reference proteome</keyword>
<evidence type="ECO:0000313" key="2">
    <source>
        <dbReference type="EMBL" id="MXQ86249.1"/>
    </source>
</evidence>